<dbReference type="PROSITE" id="PS51352">
    <property type="entry name" value="THIOREDOXIN_2"/>
    <property type="match status" value="2"/>
</dbReference>
<keyword evidence="13" id="KW-1185">Reference proteome</keyword>
<keyword evidence="5" id="KW-0677">Repeat</keyword>
<comment type="catalytic activity">
    <reaction evidence="1">
        <text>Catalyzes the rearrangement of -S-S- bonds in proteins.</text>
        <dbReference type="EC" id="5.3.4.1"/>
    </reaction>
</comment>
<keyword evidence="6" id="KW-1015">Disulfide bond</keyword>
<dbReference type="Gene3D" id="3.40.30.10">
    <property type="entry name" value="Glutaredoxin"/>
    <property type="match status" value="2"/>
</dbReference>
<dbReference type="FunFam" id="3.40.30.10:FF:000032">
    <property type="entry name" value="Protein disulfide-isomerase A6 homolog"/>
    <property type="match status" value="1"/>
</dbReference>
<dbReference type="InterPro" id="IPR017937">
    <property type="entry name" value="Thioredoxin_CS"/>
</dbReference>
<evidence type="ECO:0000256" key="3">
    <source>
        <dbReference type="ARBA" id="ARBA00012723"/>
    </source>
</evidence>
<dbReference type="NCBIfam" id="TIGR01126">
    <property type="entry name" value="pdi_dom"/>
    <property type="match status" value="2"/>
</dbReference>
<dbReference type="InterPro" id="IPR013766">
    <property type="entry name" value="Thioredoxin_domain"/>
</dbReference>
<evidence type="ECO:0000313" key="12">
    <source>
        <dbReference type="EMBL" id="CZT23736.1"/>
    </source>
</evidence>
<evidence type="ECO:0000256" key="10">
    <source>
        <dbReference type="SAM" id="SignalP"/>
    </source>
</evidence>
<dbReference type="InterPro" id="IPR051063">
    <property type="entry name" value="PDI"/>
</dbReference>
<dbReference type="SUPFAM" id="SSF52833">
    <property type="entry name" value="Thioredoxin-like"/>
    <property type="match status" value="2"/>
</dbReference>
<evidence type="ECO:0000256" key="2">
    <source>
        <dbReference type="ARBA" id="ARBA00006347"/>
    </source>
</evidence>
<dbReference type="SUPFAM" id="SSF47933">
    <property type="entry name" value="ERP29 C domain-like"/>
    <property type="match status" value="1"/>
</dbReference>
<dbReference type="PANTHER" id="PTHR45672:SF11">
    <property type="entry name" value="PROTEIN DISULFIDE-ISOMERASE C17H9.14C"/>
    <property type="match status" value="1"/>
</dbReference>
<organism evidence="12 13">
    <name type="scientific">Ramularia collo-cygni</name>
    <dbReference type="NCBI Taxonomy" id="112498"/>
    <lineage>
        <taxon>Eukaryota</taxon>
        <taxon>Fungi</taxon>
        <taxon>Dikarya</taxon>
        <taxon>Ascomycota</taxon>
        <taxon>Pezizomycotina</taxon>
        <taxon>Dothideomycetes</taxon>
        <taxon>Dothideomycetidae</taxon>
        <taxon>Mycosphaerellales</taxon>
        <taxon>Mycosphaerellaceae</taxon>
        <taxon>Ramularia</taxon>
    </lineage>
</organism>
<dbReference type="Pfam" id="PF00085">
    <property type="entry name" value="Thioredoxin"/>
    <property type="match status" value="2"/>
</dbReference>
<feature type="domain" description="Thioredoxin" evidence="11">
    <location>
        <begin position="8"/>
        <end position="131"/>
    </location>
</feature>
<name>A0A2D3V2Y3_9PEZI</name>
<evidence type="ECO:0000256" key="9">
    <source>
        <dbReference type="RuleBase" id="RU004208"/>
    </source>
</evidence>
<dbReference type="InterPro" id="IPR011679">
    <property type="entry name" value="ERp29_C"/>
</dbReference>
<keyword evidence="4 10" id="KW-0732">Signal</keyword>
<dbReference type="PANTHER" id="PTHR45672">
    <property type="entry name" value="PROTEIN DISULFIDE-ISOMERASE C17H9.14C-RELATED"/>
    <property type="match status" value="1"/>
</dbReference>
<dbReference type="Pfam" id="PF07749">
    <property type="entry name" value="ERp29"/>
    <property type="match status" value="1"/>
</dbReference>
<evidence type="ECO:0000256" key="6">
    <source>
        <dbReference type="ARBA" id="ARBA00023157"/>
    </source>
</evidence>
<dbReference type="PRINTS" id="PR00421">
    <property type="entry name" value="THIOREDOXIN"/>
</dbReference>
<evidence type="ECO:0000259" key="11">
    <source>
        <dbReference type="PROSITE" id="PS51352"/>
    </source>
</evidence>
<dbReference type="STRING" id="112498.A0A2D3V2Y3"/>
<evidence type="ECO:0000256" key="8">
    <source>
        <dbReference type="ARBA" id="ARBA00023284"/>
    </source>
</evidence>
<dbReference type="CDD" id="cd00238">
    <property type="entry name" value="ERp29c"/>
    <property type="match status" value="1"/>
</dbReference>
<protein>
    <recommendedName>
        <fullName evidence="3">protein disulfide-isomerase</fullName>
        <ecNumber evidence="3">5.3.4.1</ecNumber>
    </recommendedName>
</protein>
<dbReference type="GO" id="GO:0005783">
    <property type="term" value="C:endoplasmic reticulum"/>
    <property type="evidence" value="ECO:0007669"/>
    <property type="project" value="InterPro"/>
</dbReference>
<evidence type="ECO:0000256" key="4">
    <source>
        <dbReference type="ARBA" id="ARBA00022729"/>
    </source>
</evidence>
<evidence type="ECO:0000256" key="5">
    <source>
        <dbReference type="ARBA" id="ARBA00022737"/>
    </source>
</evidence>
<dbReference type="GO" id="GO:0006457">
    <property type="term" value="P:protein folding"/>
    <property type="evidence" value="ECO:0007669"/>
    <property type="project" value="TreeGrafter"/>
</dbReference>
<dbReference type="EMBL" id="FJUY01000018">
    <property type="protein sequence ID" value="CZT23736.1"/>
    <property type="molecule type" value="Genomic_DNA"/>
</dbReference>
<dbReference type="InterPro" id="IPR036356">
    <property type="entry name" value="ERp29_C_sf"/>
</dbReference>
<dbReference type="Proteomes" id="UP000225277">
    <property type="component" value="Unassembled WGS sequence"/>
</dbReference>
<feature type="signal peptide" evidence="10">
    <location>
        <begin position="1"/>
        <end position="19"/>
    </location>
</feature>
<dbReference type="OrthoDB" id="10264505at2759"/>
<dbReference type="InterPro" id="IPR036249">
    <property type="entry name" value="Thioredoxin-like_sf"/>
</dbReference>
<keyword evidence="8" id="KW-0676">Redox-active center</keyword>
<keyword evidence="7 12" id="KW-0413">Isomerase</keyword>
<sequence>MLRIAQLFSAALAVAGVSASAVIDLKPSNFDSIVLKSGKPALVEFFAPWCGHCKTLAPIYEDLASSFEFAKDKVTIAKVDADAEKELGKKYGIQGFPTLKWFDGKGLSEPEDYKKGRDIESLTAFIEEKTGLKPKGAKKAASAVEMLNDATFDKQIGGDMHAIVAFTAPWCGHCKTLAPVWEKVAADFASEPSVLIAKVDAEAPNAKATAERFGVKSYPTIFYFPKGSSEKVAYSGGRSEEDIVSFMNEKAGTFRAPGGSLNALAGIIPSLDTAVSSLKSGGEAAYAELAKQAGALQGTYAEYYAKVAKKVEANADYVEKESKRLAKMIEKGGLAPEKLDDLISRKNILSKFMGGEEDGVKSEL</sequence>
<proteinExistence type="inferred from homology"/>
<dbReference type="AlphaFoldDB" id="A0A2D3V2Y3"/>
<dbReference type="InterPro" id="IPR005788">
    <property type="entry name" value="PDI_thioredoxin-like_dom"/>
</dbReference>
<dbReference type="RefSeq" id="XP_023630460.1">
    <property type="nucleotide sequence ID" value="XM_023774692.1"/>
</dbReference>
<dbReference type="PROSITE" id="PS00194">
    <property type="entry name" value="THIOREDOXIN_1"/>
    <property type="match status" value="2"/>
</dbReference>
<evidence type="ECO:0000256" key="7">
    <source>
        <dbReference type="ARBA" id="ARBA00023235"/>
    </source>
</evidence>
<reference evidence="12 13" key="1">
    <citation type="submission" date="2016-03" db="EMBL/GenBank/DDBJ databases">
        <authorList>
            <person name="Ploux O."/>
        </authorList>
    </citation>
    <scope>NUCLEOTIDE SEQUENCE [LARGE SCALE GENOMIC DNA]</scope>
    <source>
        <strain evidence="12 13">URUG2</strain>
    </source>
</reference>
<comment type="similarity">
    <text evidence="2 9">Belongs to the protein disulfide isomerase family.</text>
</comment>
<feature type="chain" id="PRO_5013851016" description="protein disulfide-isomerase" evidence="10">
    <location>
        <begin position="20"/>
        <end position="364"/>
    </location>
</feature>
<dbReference type="GO" id="GO:0003756">
    <property type="term" value="F:protein disulfide isomerase activity"/>
    <property type="evidence" value="ECO:0007669"/>
    <property type="project" value="UniProtKB-EC"/>
</dbReference>
<dbReference type="Gene3D" id="1.20.1150.12">
    <property type="entry name" value="Endoplasmic reticulum resident protein 29, C-terminal domain"/>
    <property type="match status" value="1"/>
</dbReference>
<dbReference type="EC" id="5.3.4.1" evidence="3"/>
<evidence type="ECO:0000313" key="13">
    <source>
        <dbReference type="Proteomes" id="UP000225277"/>
    </source>
</evidence>
<dbReference type="CDD" id="cd02998">
    <property type="entry name" value="PDI_a_ERp38"/>
    <property type="match status" value="2"/>
</dbReference>
<evidence type="ECO:0000256" key="1">
    <source>
        <dbReference type="ARBA" id="ARBA00001182"/>
    </source>
</evidence>
<gene>
    <name evidence="12" type="ORF">RCC_09450</name>
</gene>
<dbReference type="GeneID" id="35604521"/>
<accession>A0A2D3V2Y3</accession>
<feature type="domain" description="Thioredoxin" evidence="11">
    <location>
        <begin position="133"/>
        <end position="252"/>
    </location>
</feature>